<protein>
    <submittedName>
        <fullName evidence="2">Uncharacterized protein</fullName>
    </submittedName>
</protein>
<keyword evidence="3" id="KW-1185">Reference proteome</keyword>
<comment type="caution">
    <text evidence="2">The sequence shown here is derived from an EMBL/GenBank/DDBJ whole genome shotgun (WGS) entry which is preliminary data.</text>
</comment>
<gene>
    <name evidence="2" type="ORF">CFP56_041611</name>
</gene>
<feature type="signal peptide" evidence="1">
    <location>
        <begin position="1"/>
        <end position="25"/>
    </location>
</feature>
<dbReference type="EMBL" id="PKMF04000839">
    <property type="protein sequence ID" value="KAK7818222.1"/>
    <property type="molecule type" value="Genomic_DNA"/>
</dbReference>
<feature type="chain" id="PRO_5043889228" evidence="1">
    <location>
        <begin position="26"/>
        <end position="79"/>
    </location>
</feature>
<evidence type="ECO:0000313" key="3">
    <source>
        <dbReference type="Proteomes" id="UP000237347"/>
    </source>
</evidence>
<organism evidence="2 3">
    <name type="scientific">Quercus suber</name>
    <name type="common">Cork oak</name>
    <dbReference type="NCBI Taxonomy" id="58331"/>
    <lineage>
        <taxon>Eukaryota</taxon>
        <taxon>Viridiplantae</taxon>
        <taxon>Streptophyta</taxon>
        <taxon>Embryophyta</taxon>
        <taxon>Tracheophyta</taxon>
        <taxon>Spermatophyta</taxon>
        <taxon>Magnoliopsida</taxon>
        <taxon>eudicotyledons</taxon>
        <taxon>Gunneridae</taxon>
        <taxon>Pentapetalae</taxon>
        <taxon>rosids</taxon>
        <taxon>fabids</taxon>
        <taxon>Fagales</taxon>
        <taxon>Fagaceae</taxon>
        <taxon>Quercus</taxon>
    </lineage>
</organism>
<accession>A0AAW0IV79</accession>
<dbReference type="AlphaFoldDB" id="A0AAW0IV79"/>
<reference evidence="2 3" key="1">
    <citation type="journal article" date="2018" name="Sci. Data">
        <title>The draft genome sequence of cork oak.</title>
        <authorList>
            <person name="Ramos A.M."/>
            <person name="Usie A."/>
            <person name="Barbosa P."/>
            <person name="Barros P.M."/>
            <person name="Capote T."/>
            <person name="Chaves I."/>
            <person name="Simoes F."/>
            <person name="Abreu I."/>
            <person name="Carrasquinho I."/>
            <person name="Faro C."/>
            <person name="Guimaraes J.B."/>
            <person name="Mendonca D."/>
            <person name="Nobrega F."/>
            <person name="Rodrigues L."/>
            <person name="Saibo N.J.M."/>
            <person name="Varela M.C."/>
            <person name="Egas C."/>
            <person name="Matos J."/>
            <person name="Miguel C.M."/>
            <person name="Oliveira M.M."/>
            <person name="Ricardo C.P."/>
            <person name="Goncalves S."/>
        </authorList>
    </citation>
    <scope>NUCLEOTIDE SEQUENCE [LARGE SCALE GENOMIC DNA]</scope>
    <source>
        <strain evidence="3">cv. HL8</strain>
    </source>
</reference>
<name>A0AAW0IV79_QUESU</name>
<sequence length="79" mass="9062">MKLAFATLTCVLWIFHLSNIEISVAKNLCNTCIIPIKRTHCNLAKFNSTCFYARKNVSIGLVYQLHKIPYTLFILKSNI</sequence>
<dbReference type="Proteomes" id="UP000237347">
    <property type="component" value="Unassembled WGS sequence"/>
</dbReference>
<keyword evidence="1" id="KW-0732">Signal</keyword>
<evidence type="ECO:0000313" key="2">
    <source>
        <dbReference type="EMBL" id="KAK7818222.1"/>
    </source>
</evidence>
<evidence type="ECO:0000256" key="1">
    <source>
        <dbReference type="SAM" id="SignalP"/>
    </source>
</evidence>
<proteinExistence type="predicted"/>